<dbReference type="Pfam" id="PF00995">
    <property type="entry name" value="Sec1"/>
    <property type="match status" value="1"/>
</dbReference>
<evidence type="ECO:0000256" key="1">
    <source>
        <dbReference type="ARBA" id="ARBA00009884"/>
    </source>
</evidence>
<dbReference type="PANTHER" id="PTHR11679">
    <property type="entry name" value="VESICLE PROTEIN SORTING-ASSOCIATED"/>
    <property type="match status" value="1"/>
</dbReference>
<dbReference type="Gene3D" id="3.40.50.2060">
    <property type="match status" value="1"/>
</dbReference>
<name>A0A3P6T730_CYLGO</name>
<dbReference type="InterPro" id="IPR043154">
    <property type="entry name" value="Sec-1-like_dom1"/>
</dbReference>
<dbReference type="GO" id="GO:0016192">
    <property type="term" value="P:vesicle-mediated transport"/>
    <property type="evidence" value="ECO:0007669"/>
    <property type="project" value="InterPro"/>
</dbReference>
<evidence type="ECO:0000313" key="3">
    <source>
        <dbReference type="Proteomes" id="UP000271889"/>
    </source>
</evidence>
<dbReference type="SUPFAM" id="SSF56815">
    <property type="entry name" value="Sec1/munc18-like (SM) proteins"/>
    <property type="match status" value="1"/>
</dbReference>
<dbReference type="InterPro" id="IPR036045">
    <property type="entry name" value="Sec1-like_sf"/>
</dbReference>
<organism evidence="2 3">
    <name type="scientific">Cylicostephanus goldi</name>
    <name type="common">Nematode worm</name>
    <dbReference type="NCBI Taxonomy" id="71465"/>
    <lineage>
        <taxon>Eukaryota</taxon>
        <taxon>Metazoa</taxon>
        <taxon>Ecdysozoa</taxon>
        <taxon>Nematoda</taxon>
        <taxon>Chromadorea</taxon>
        <taxon>Rhabditida</taxon>
        <taxon>Rhabditina</taxon>
        <taxon>Rhabditomorpha</taxon>
        <taxon>Strongyloidea</taxon>
        <taxon>Strongylidae</taxon>
        <taxon>Cylicostephanus</taxon>
    </lineage>
</organism>
<dbReference type="InterPro" id="IPR001619">
    <property type="entry name" value="Sec1-like"/>
</dbReference>
<accession>A0A3P6T730</accession>
<evidence type="ECO:0000313" key="2">
    <source>
        <dbReference type="EMBL" id="VDK61638.1"/>
    </source>
</evidence>
<dbReference type="Proteomes" id="UP000271889">
    <property type="component" value="Unassembled WGS sequence"/>
</dbReference>
<reference evidence="2 3" key="1">
    <citation type="submission" date="2018-11" db="EMBL/GenBank/DDBJ databases">
        <authorList>
            <consortium name="Pathogen Informatics"/>
        </authorList>
    </citation>
    <scope>NUCLEOTIDE SEQUENCE [LARGE SCALE GENOMIC DNA]</scope>
</reference>
<comment type="similarity">
    <text evidence="1">Belongs to the STXBP/unc-18/SEC1 family.</text>
</comment>
<gene>
    <name evidence="2" type="ORF">CGOC_LOCUS5344</name>
</gene>
<keyword evidence="3" id="KW-1185">Reference proteome</keyword>
<dbReference type="OrthoDB" id="2228at2759"/>
<protein>
    <submittedName>
        <fullName evidence="2">Uncharacterized protein</fullName>
    </submittedName>
</protein>
<dbReference type="EMBL" id="UYRV01016104">
    <property type="protein sequence ID" value="VDK61638.1"/>
    <property type="molecule type" value="Genomic_DNA"/>
</dbReference>
<sequence length="158" mass="17815">MYFPDGITIVEDLTKRREPLPSLEAIYIIEPTSESIDCLISDYAGRSQYKCAHVFFTATCPEDLFSKLSHNSVAHHIKTLKEINIGFIPYESQVNDVVLPFFGSQNVFLQVFSYRAEFELNFDLAQLVQQKLDAYKADDPEMGEGGGKAKSQLLIIGQ</sequence>
<dbReference type="AlphaFoldDB" id="A0A3P6T730"/>
<proteinExistence type="inferred from homology"/>